<organism evidence="1">
    <name type="scientific">Timema californicum</name>
    <name type="common">California timema</name>
    <name type="synonym">Walking stick</name>
    <dbReference type="NCBI Taxonomy" id="61474"/>
    <lineage>
        <taxon>Eukaryota</taxon>
        <taxon>Metazoa</taxon>
        <taxon>Ecdysozoa</taxon>
        <taxon>Arthropoda</taxon>
        <taxon>Hexapoda</taxon>
        <taxon>Insecta</taxon>
        <taxon>Pterygota</taxon>
        <taxon>Neoptera</taxon>
        <taxon>Polyneoptera</taxon>
        <taxon>Phasmatodea</taxon>
        <taxon>Timematodea</taxon>
        <taxon>Timematoidea</taxon>
        <taxon>Timematidae</taxon>
        <taxon>Timema</taxon>
    </lineage>
</organism>
<reference evidence="1" key="1">
    <citation type="submission" date="2020-11" db="EMBL/GenBank/DDBJ databases">
        <authorList>
            <person name="Tran Van P."/>
        </authorList>
    </citation>
    <scope>NUCLEOTIDE SEQUENCE</scope>
</reference>
<gene>
    <name evidence="1" type="ORF">TCMB3V08_LOCUS785</name>
</gene>
<evidence type="ECO:0000313" key="1">
    <source>
        <dbReference type="EMBL" id="CAD7568009.1"/>
    </source>
</evidence>
<accession>A0A7R9IWB3</accession>
<name>A0A7R9IWB3_TIMCA</name>
<protein>
    <submittedName>
        <fullName evidence="1">(California timema) hypothetical protein</fullName>
    </submittedName>
</protein>
<sequence length="69" mass="8280">MQRECKKLELCSRYNSGKPEGKKPVGRPRFRLEDHIRMNLEETECNEVDWIELAQDRESWHTFLSVAMK</sequence>
<dbReference type="AlphaFoldDB" id="A0A7R9IWB3"/>
<proteinExistence type="predicted"/>
<dbReference type="EMBL" id="OE179202">
    <property type="protein sequence ID" value="CAD7568009.1"/>
    <property type="molecule type" value="Genomic_DNA"/>
</dbReference>